<dbReference type="AlphaFoldDB" id="A0A916TGZ4"/>
<feature type="domain" description="Alpha/beta hydrolase fold-3" evidence="3">
    <location>
        <begin position="85"/>
        <end position="290"/>
    </location>
</feature>
<keyword evidence="2" id="KW-0378">Hydrolase</keyword>
<dbReference type="PANTHER" id="PTHR48081:SF8">
    <property type="entry name" value="ALPHA_BETA HYDROLASE FOLD-3 DOMAIN-CONTAINING PROTEIN-RELATED"/>
    <property type="match status" value="1"/>
</dbReference>
<dbReference type="SUPFAM" id="SSF53474">
    <property type="entry name" value="alpha/beta-Hydrolases"/>
    <property type="match status" value="1"/>
</dbReference>
<dbReference type="Proteomes" id="UP000621454">
    <property type="component" value="Unassembled WGS sequence"/>
</dbReference>
<evidence type="ECO:0000259" key="3">
    <source>
        <dbReference type="Pfam" id="PF07859"/>
    </source>
</evidence>
<gene>
    <name evidence="4" type="ORF">GCM10011489_35270</name>
</gene>
<evidence type="ECO:0000313" key="5">
    <source>
        <dbReference type="Proteomes" id="UP000621454"/>
    </source>
</evidence>
<dbReference type="InterPro" id="IPR013094">
    <property type="entry name" value="AB_hydrolase_3"/>
</dbReference>
<dbReference type="PANTHER" id="PTHR48081">
    <property type="entry name" value="AB HYDROLASE SUPERFAMILY PROTEIN C4A8.06C"/>
    <property type="match status" value="1"/>
</dbReference>
<dbReference type="EMBL" id="BMGC01000040">
    <property type="protein sequence ID" value="GGB44763.1"/>
    <property type="molecule type" value="Genomic_DNA"/>
</dbReference>
<evidence type="ECO:0000313" key="4">
    <source>
        <dbReference type="EMBL" id="GGB44763.1"/>
    </source>
</evidence>
<comment type="similarity">
    <text evidence="1">Belongs to the 'GDXG' lipolytic enzyme family.</text>
</comment>
<evidence type="ECO:0000256" key="1">
    <source>
        <dbReference type="ARBA" id="ARBA00010515"/>
    </source>
</evidence>
<name>A0A916TGZ4_9ACTN</name>
<reference evidence="4" key="2">
    <citation type="submission" date="2020-09" db="EMBL/GenBank/DDBJ databases">
        <authorList>
            <person name="Sun Q."/>
            <person name="Zhou Y."/>
        </authorList>
    </citation>
    <scope>NUCLEOTIDE SEQUENCE</scope>
    <source>
        <strain evidence="4">CGMCC 1.12827</strain>
    </source>
</reference>
<evidence type="ECO:0000256" key="2">
    <source>
        <dbReference type="ARBA" id="ARBA00022801"/>
    </source>
</evidence>
<sequence>MPTNAAGDRIAPEMYAIATSAGLMKSFSFAGVTPEEARRRMDADAIAFGETFAPFAIEQDLAIDGPAGPIPAVRYRSGETSRGLVVFFHGGGWVVGSPASHAAPAKRIAARAGVDVVSVDYRLAPENPFPAAVDDALAAWRFAVATAPAWGLDPRSVVLAGDSAGGNLSAVVAQQVRGDEITPALQVLIYPVTDLAAKSASYHEFSSGFYLTEEQMNLFREQYVPANTDLADPRISPLRAADVGGVAPAHVVVAGFDPLRDEGLAYAEKLRAAGVPVSVERAGSMIHGFANLAKVSPESGAVLDRIGDAIIAAL</sequence>
<comment type="caution">
    <text evidence="4">The sequence shown here is derived from an EMBL/GenBank/DDBJ whole genome shotgun (WGS) entry which is preliminary data.</text>
</comment>
<dbReference type="PROSITE" id="PS01173">
    <property type="entry name" value="LIPASE_GDXG_HIS"/>
    <property type="match status" value="1"/>
</dbReference>
<organism evidence="4 5">
    <name type="scientific">Gordonia jinhuaensis</name>
    <dbReference type="NCBI Taxonomy" id="1517702"/>
    <lineage>
        <taxon>Bacteria</taxon>
        <taxon>Bacillati</taxon>
        <taxon>Actinomycetota</taxon>
        <taxon>Actinomycetes</taxon>
        <taxon>Mycobacteriales</taxon>
        <taxon>Gordoniaceae</taxon>
        <taxon>Gordonia</taxon>
    </lineage>
</organism>
<keyword evidence="5" id="KW-1185">Reference proteome</keyword>
<dbReference type="InterPro" id="IPR029058">
    <property type="entry name" value="AB_hydrolase_fold"/>
</dbReference>
<dbReference type="Gene3D" id="3.40.50.1820">
    <property type="entry name" value="alpha/beta hydrolase"/>
    <property type="match status" value="1"/>
</dbReference>
<protein>
    <submittedName>
        <fullName evidence="4">Lipase/esterase (LipN)</fullName>
    </submittedName>
</protein>
<dbReference type="GO" id="GO:0016787">
    <property type="term" value="F:hydrolase activity"/>
    <property type="evidence" value="ECO:0007669"/>
    <property type="project" value="UniProtKB-KW"/>
</dbReference>
<dbReference type="InterPro" id="IPR002168">
    <property type="entry name" value="Lipase_GDXG_HIS_AS"/>
</dbReference>
<dbReference type="Pfam" id="PF07859">
    <property type="entry name" value="Abhydrolase_3"/>
    <property type="match status" value="1"/>
</dbReference>
<proteinExistence type="inferred from homology"/>
<accession>A0A916TGZ4</accession>
<dbReference type="InterPro" id="IPR050300">
    <property type="entry name" value="GDXG_lipolytic_enzyme"/>
</dbReference>
<reference evidence="4" key="1">
    <citation type="journal article" date="2014" name="Int. J. Syst. Evol. Microbiol.">
        <title>Complete genome sequence of Corynebacterium casei LMG S-19264T (=DSM 44701T), isolated from a smear-ripened cheese.</title>
        <authorList>
            <consortium name="US DOE Joint Genome Institute (JGI-PGF)"/>
            <person name="Walter F."/>
            <person name="Albersmeier A."/>
            <person name="Kalinowski J."/>
            <person name="Ruckert C."/>
        </authorList>
    </citation>
    <scope>NUCLEOTIDE SEQUENCE</scope>
    <source>
        <strain evidence="4">CGMCC 1.12827</strain>
    </source>
</reference>